<feature type="transmembrane region" description="Helical" evidence="1">
    <location>
        <begin position="34"/>
        <end position="55"/>
    </location>
</feature>
<sequence>MPFVVISVSYLLFTVTDGAMRMIVLLHAYQKGFTALQVALMFTLYELAGVVTNLGAGLAGAKWGIKCTLVTGLSLQLVAYALLFGWQEEWDDLSAIVYVTVAQMFGGIAKDLTKLGGKTVTKLVTPEEQSSRLFKLVSLLTGWKNSLKGVGYFAGSALVAVNYELALGCMMALVVSALPFALFGLDRQLGTARKKNVQWADIFMTKNANLNWLSLARLFLFASRDFWFEVPLPFFLRSPRCEGLGSDRCLSDGDCPSGAGCQVDVCVSLNVGGGCGGFGWSRVLVGAILAAYIILYGQVQSWSPQLILGPLKQSPPNQLTEMLWGALNCLPTAAMAVVFGVYSTADGDRTLPLAASLMSAVVTFAVIFAVNSSIHSFLVVHYAKEDKVATSVGFYYMSNACGRLLGTLGSGVLYTYVGEDQGAAAGNDNVVGLAACFVAGTMSSLVAALVTYKIHDEAATLHCGSCVCRRGQPATLTAEAAVAETVKDVADHPEALPSLADGAV</sequence>
<keyword evidence="1" id="KW-0472">Membrane</keyword>
<feature type="transmembrane region" description="Helical" evidence="1">
    <location>
        <begin position="283"/>
        <end position="302"/>
    </location>
</feature>
<dbReference type="InterPro" id="IPR047769">
    <property type="entry name" value="MFS_ArsJ"/>
</dbReference>
<dbReference type="Gene3D" id="1.20.1250.20">
    <property type="entry name" value="MFS general substrate transporter like domains"/>
    <property type="match status" value="1"/>
</dbReference>
<proteinExistence type="predicted"/>
<keyword evidence="1" id="KW-0812">Transmembrane</keyword>
<dbReference type="PANTHER" id="PTHR23547">
    <property type="entry name" value="MAJOR FACILITATOR SUPERFAMILY DOMAIN, GENERAL SUBSTRATE TRANSPORTER"/>
    <property type="match status" value="1"/>
</dbReference>
<feature type="transmembrane region" description="Helical" evidence="1">
    <location>
        <begin position="394"/>
        <end position="417"/>
    </location>
</feature>
<feature type="transmembrane region" description="Helical" evidence="1">
    <location>
        <begin position="165"/>
        <end position="185"/>
    </location>
</feature>
<feature type="transmembrane region" description="Helical" evidence="1">
    <location>
        <begin position="322"/>
        <end position="342"/>
    </location>
</feature>
<dbReference type="SUPFAM" id="SSF103473">
    <property type="entry name" value="MFS general substrate transporter"/>
    <property type="match status" value="2"/>
</dbReference>
<dbReference type="EMBL" id="HBER01048233">
    <property type="protein sequence ID" value="CAD8548912.1"/>
    <property type="molecule type" value="Transcribed_RNA"/>
</dbReference>
<keyword evidence="1" id="KW-1133">Transmembrane helix</keyword>
<organism evidence="2">
    <name type="scientific">Calcidiscus leptoporus</name>
    <dbReference type="NCBI Taxonomy" id="127549"/>
    <lineage>
        <taxon>Eukaryota</taxon>
        <taxon>Haptista</taxon>
        <taxon>Haptophyta</taxon>
        <taxon>Prymnesiophyceae</taxon>
        <taxon>Coccolithales</taxon>
        <taxon>Calcidiscaceae</taxon>
        <taxon>Calcidiscus</taxon>
    </lineage>
</organism>
<protein>
    <submittedName>
        <fullName evidence="2">Uncharacterized protein</fullName>
    </submittedName>
</protein>
<feature type="transmembrane region" description="Helical" evidence="1">
    <location>
        <begin position="429"/>
        <end position="452"/>
    </location>
</feature>
<gene>
    <name evidence="2" type="ORF">CLEP1334_LOCUS24202</name>
</gene>
<feature type="transmembrane region" description="Helical" evidence="1">
    <location>
        <begin position="354"/>
        <end position="374"/>
    </location>
</feature>
<dbReference type="PANTHER" id="PTHR23547:SF1">
    <property type="entry name" value="MAJOR FACILITATOR SUPERFAMILY MFS_1"/>
    <property type="match status" value="1"/>
</dbReference>
<evidence type="ECO:0000256" key="1">
    <source>
        <dbReference type="SAM" id="Phobius"/>
    </source>
</evidence>
<dbReference type="AlphaFoldDB" id="A0A7S0JEI9"/>
<accession>A0A7S0JEI9</accession>
<feature type="transmembrane region" description="Helical" evidence="1">
    <location>
        <begin position="67"/>
        <end position="86"/>
    </location>
</feature>
<name>A0A7S0JEI9_9EUKA</name>
<dbReference type="InterPro" id="IPR036259">
    <property type="entry name" value="MFS_trans_sf"/>
</dbReference>
<evidence type="ECO:0000313" key="2">
    <source>
        <dbReference type="EMBL" id="CAD8548912.1"/>
    </source>
</evidence>
<reference evidence="2" key="1">
    <citation type="submission" date="2021-01" db="EMBL/GenBank/DDBJ databases">
        <authorList>
            <person name="Corre E."/>
            <person name="Pelletier E."/>
            <person name="Niang G."/>
            <person name="Scheremetjew M."/>
            <person name="Finn R."/>
            <person name="Kale V."/>
            <person name="Holt S."/>
            <person name="Cochrane G."/>
            <person name="Meng A."/>
            <person name="Brown T."/>
            <person name="Cohen L."/>
        </authorList>
    </citation>
    <scope>NUCLEOTIDE SEQUENCE</scope>
    <source>
        <strain evidence="2">RCC1130</strain>
    </source>
</reference>